<evidence type="ECO:0000313" key="3">
    <source>
        <dbReference type="Proteomes" id="UP000261032"/>
    </source>
</evidence>
<evidence type="ECO:0000313" key="2">
    <source>
        <dbReference type="EMBL" id="RGD86074.1"/>
    </source>
</evidence>
<dbReference type="RefSeq" id="WP_008792787.1">
    <property type="nucleotide sequence ID" value="NZ_AP031443.1"/>
</dbReference>
<reference evidence="1" key="2">
    <citation type="submission" date="2023-01" db="EMBL/GenBank/DDBJ databases">
        <title>Human gut microbiome strain richness.</title>
        <authorList>
            <person name="Chen-Liaw A."/>
        </authorList>
    </citation>
    <scope>NUCLEOTIDE SEQUENCE</scope>
    <source>
        <strain evidence="1">1001217st2_G6_1001217B_191108</strain>
    </source>
</reference>
<sequence>MIYMENKCLSVKYYECVMLLENNVIEIKMANNTLKVTGADLEIRYYSDQEVIIYGKIDCLRFL</sequence>
<comment type="caution">
    <text evidence="2">The sequence shown here is derived from an EMBL/GenBank/DDBJ whole genome shotgun (WGS) entry which is preliminary data.</text>
</comment>
<reference evidence="2 3" key="1">
    <citation type="submission" date="2018-08" db="EMBL/GenBank/DDBJ databases">
        <title>A genome reference for cultivated species of the human gut microbiota.</title>
        <authorList>
            <person name="Zou Y."/>
            <person name="Xue W."/>
            <person name="Luo G."/>
        </authorList>
    </citation>
    <scope>NUCLEOTIDE SEQUENCE [LARGE SCALE GENOMIC DNA]</scope>
    <source>
        <strain evidence="2 3">OM06-4</strain>
    </source>
</reference>
<accession>A0A3E3EDU7</accession>
<dbReference type="InterPro" id="IPR022476">
    <property type="entry name" value="Spore_YabP/YqfC"/>
</dbReference>
<name>A0A3E3EDU7_9FIRM</name>
<organism evidence="2 3">
    <name type="scientific">Thomasclavelia ramosa</name>
    <dbReference type="NCBI Taxonomy" id="1547"/>
    <lineage>
        <taxon>Bacteria</taxon>
        <taxon>Bacillati</taxon>
        <taxon>Bacillota</taxon>
        <taxon>Erysipelotrichia</taxon>
        <taxon>Erysipelotrichales</taxon>
        <taxon>Coprobacillaceae</taxon>
        <taxon>Thomasclavelia</taxon>
    </lineage>
</organism>
<dbReference type="EMBL" id="JAQLKE010000009">
    <property type="protein sequence ID" value="MDB7083555.1"/>
    <property type="molecule type" value="Genomic_DNA"/>
</dbReference>
<dbReference type="Pfam" id="PF07873">
    <property type="entry name" value="YabP"/>
    <property type="match status" value="1"/>
</dbReference>
<evidence type="ECO:0000313" key="1">
    <source>
        <dbReference type="EMBL" id="MDB7083555.1"/>
    </source>
</evidence>
<dbReference type="Proteomes" id="UP000261032">
    <property type="component" value="Unassembled WGS sequence"/>
</dbReference>
<protein>
    <submittedName>
        <fullName evidence="1">YabP/YqfC family sporulation protein</fullName>
    </submittedName>
</protein>
<gene>
    <name evidence="2" type="ORF">DXB93_06665</name>
    <name evidence="1" type="ORF">PM738_07070</name>
</gene>
<dbReference type="AlphaFoldDB" id="A0A3E3EDU7"/>
<dbReference type="GeneID" id="64196437"/>
<dbReference type="Proteomes" id="UP001211987">
    <property type="component" value="Unassembled WGS sequence"/>
</dbReference>
<proteinExistence type="predicted"/>
<dbReference type="EMBL" id="QUSL01000008">
    <property type="protein sequence ID" value="RGD86074.1"/>
    <property type="molecule type" value="Genomic_DNA"/>
</dbReference>